<dbReference type="RefSeq" id="WP_066343764.1">
    <property type="nucleotide sequence ID" value="NZ_CBCSFJ010000014.1"/>
</dbReference>
<evidence type="ECO:0000256" key="2">
    <source>
        <dbReference type="ARBA" id="ARBA00023015"/>
    </source>
</evidence>
<dbReference type="Proteomes" id="UP000091897">
    <property type="component" value="Chromosome"/>
</dbReference>
<evidence type="ECO:0000256" key="1">
    <source>
        <dbReference type="ARBA" id="ARBA00009437"/>
    </source>
</evidence>
<evidence type="ECO:0000259" key="5">
    <source>
        <dbReference type="PROSITE" id="PS50931"/>
    </source>
</evidence>
<name>A0ABN4QW73_9BORD</name>
<evidence type="ECO:0000313" key="6">
    <source>
        <dbReference type="EMBL" id="ANN65248.1"/>
    </source>
</evidence>
<protein>
    <submittedName>
        <fullName evidence="6">LysR family transcriptional regulator</fullName>
    </submittedName>
</protein>
<keyword evidence="7" id="KW-1185">Reference proteome</keyword>
<dbReference type="SUPFAM" id="SSF46785">
    <property type="entry name" value="Winged helix' DNA-binding domain"/>
    <property type="match status" value="1"/>
</dbReference>
<organism evidence="6 7">
    <name type="scientific">Bordetella bronchialis</name>
    <dbReference type="NCBI Taxonomy" id="463025"/>
    <lineage>
        <taxon>Bacteria</taxon>
        <taxon>Pseudomonadati</taxon>
        <taxon>Pseudomonadota</taxon>
        <taxon>Betaproteobacteria</taxon>
        <taxon>Burkholderiales</taxon>
        <taxon>Alcaligenaceae</taxon>
        <taxon>Bordetella</taxon>
    </lineage>
</organism>
<evidence type="ECO:0000256" key="3">
    <source>
        <dbReference type="ARBA" id="ARBA00023125"/>
    </source>
</evidence>
<feature type="domain" description="HTH lysR-type" evidence="5">
    <location>
        <begin position="8"/>
        <end position="65"/>
    </location>
</feature>
<dbReference type="Gene3D" id="3.40.190.10">
    <property type="entry name" value="Periplasmic binding protein-like II"/>
    <property type="match status" value="2"/>
</dbReference>
<evidence type="ECO:0000256" key="4">
    <source>
        <dbReference type="ARBA" id="ARBA00023163"/>
    </source>
</evidence>
<dbReference type="PANTHER" id="PTHR30537:SF74">
    <property type="entry name" value="HTH-TYPE TRANSCRIPTIONAL REGULATOR TRPI"/>
    <property type="match status" value="1"/>
</dbReference>
<dbReference type="PANTHER" id="PTHR30537">
    <property type="entry name" value="HTH-TYPE TRANSCRIPTIONAL REGULATOR"/>
    <property type="match status" value="1"/>
</dbReference>
<gene>
    <name evidence="6" type="ORF">BAU06_02030</name>
</gene>
<dbReference type="EMBL" id="CP016170">
    <property type="protein sequence ID" value="ANN65248.1"/>
    <property type="molecule type" value="Genomic_DNA"/>
</dbReference>
<dbReference type="Gene3D" id="1.10.10.10">
    <property type="entry name" value="Winged helix-like DNA-binding domain superfamily/Winged helix DNA-binding domain"/>
    <property type="match status" value="1"/>
</dbReference>
<comment type="similarity">
    <text evidence="1">Belongs to the LysR transcriptional regulatory family.</text>
</comment>
<dbReference type="Pfam" id="PF03466">
    <property type="entry name" value="LysR_substrate"/>
    <property type="match status" value="1"/>
</dbReference>
<dbReference type="PRINTS" id="PR00039">
    <property type="entry name" value="HTHLYSR"/>
</dbReference>
<keyword evidence="2" id="KW-0805">Transcription regulation</keyword>
<dbReference type="InterPro" id="IPR000847">
    <property type="entry name" value="LysR_HTH_N"/>
</dbReference>
<keyword evidence="3" id="KW-0238">DNA-binding</keyword>
<dbReference type="PROSITE" id="PS50931">
    <property type="entry name" value="HTH_LYSR"/>
    <property type="match status" value="1"/>
</dbReference>
<proteinExistence type="inferred from homology"/>
<dbReference type="InterPro" id="IPR058163">
    <property type="entry name" value="LysR-type_TF_proteobact-type"/>
</dbReference>
<keyword evidence="4" id="KW-0804">Transcription</keyword>
<dbReference type="InterPro" id="IPR036388">
    <property type="entry name" value="WH-like_DNA-bd_sf"/>
</dbReference>
<dbReference type="SUPFAM" id="SSF53850">
    <property type="entry name" value="Periplasmic binding protein-like II"/>
    <property type="match status" value="1"/>
</dbReference>
<dbReference type="Pfam" id="PF00126">
    <property type="entry name" value="HTH_1"/>
    <property type="match status" value="1"/>
</dbReference>
<evidence type="ECO:0000313" key="7">
    <source>
        <dbReference type="Proteomes" id="UP000091897"/>
    </source>
</evidence>
<dbReference type="CDD" id="cd08432">
    <property type="entry name" value="PBP2_GcdR_TrpI_HvrB_AmpR_like"/>
    <property type="match status" value="1"/>
</dbReference>
<dbReference type="InterPro" id="IPR005119">
    <property type="entry name" value="LysR_subst-bd"/>
</dbReference>
<accession>A0ABN4QW73</accession>
<reference evidence="6 7" key="1">
    <citation type="submission" date="2016-06" db="EMBL/GenBank/DDBJ databases">
        <title>Complete genome sequences of Bordetella bronchialis and Bordetella flabilis.</title>
        <authorList>
            <person name="LiPuma J.J."/>
            <person name="Spilker T."/>
        </authorList>
    </citation>
    <scope>NUCLEOTIDE SEQUENCE [LARGE SCALE GENOMIC DNA]</scope>
    <source>
        <strain evidence="6 7">AU3182</strain>
    </source>
</reference>
<sequence>MARRDLLPPLNPARAFEAAGRLLSISRAADELSVTPAAISRQVRLLEAYLGTPLFNRARGTLSLTPTGARYLSELIPLFAGLRDATAAIARKRDGGSTLRIRSPATFAVRWLIPRLAGFHKLNPQVDVQVTTSSRPLDFQREDIDAGIELGDGTWPGVHTLRLVPNVLVPVAAPTLRLNEKSRLDKQTLLHSLARPDDWLLWLRAAGRRSVDPSRGMKYETSLLAYQAALEGHGIAIAQKALVEKELAEGSLVAPLGHPLDRGDYTYYFAWPAGRAQSGALRAFRDWLATIPATRGDTPEALQKVKRSGP</sequence>
<dbReference type="InterPro" id="IPR036390">
    <property type="entry name" value="WH_DNA-bd_sf"/>
</dbReference>